<dbReference type="AlphaFoldDB" id="A0A1I5DJM5"/>
<proteinExistence type="predicted"/>
<reference evidence="2" key="1">
    <citation type="submission" date="2016-10" db="EMBL/GenBank/DDBJ databases">
        <authorList>
            <person name="Varghese N."/>
            <person name="Submissions S."/>
        </authorList>
    </citation>
    <scope>NUCLEOTIDE SEQUENCE [LARGE SCALE GENOMIC DNA]</scope>
    <source>
        <strain evidence="2">DSM 6150</strain>
    </source>
</reference>
<evidence type="ECO:0000313" key="2">
    <source>
        <dbReference type="Proteomes" id="UP000242869"/>
    </source>
</evidence>
<organism evidence="1 2">
    <name type="scientific">Formivibrio citricus</name>
    <dbReference type="NCBI Taxonomy" id="83765"/>
    <lineage>
        <taxon>Bacteria</taxon>
        <taxon>Pseudomonadati</taxon>
        <taxon>Pseudomonadota</taxon>
        <taxon>Betaproteobacteria</taxon>
        <taxon>Neisseriales</taxon>
        <taxon>Chitinibacteraceae</taxon>
        <taxon>Formivibrio</taxon>
    </lineage>
</organism>
<gene>
    <name evidence="1" type="ORF">SAMN05660284_02684</name>
</gene>
<dbReference type="RefSeq" id="WP_091197838.1">
    <property type="nucleotide sequence ID" value="NZ_FOVE01000025.1"/>
</dbReference>
<keyword evidence="2" id="KW-1185">Reference proteome</keyword>
<evidence type="ECO:0000313" key="1">
    <source>
        <dbReference type="EMBL" id="SFN99474.1"/>
    </source>
</evidence>
<dbReference type="Proteomes" id="UP000242869">
    <property type="component" value="Unassembled WGS sequence"/>
</dbReference>
<accession>A0A1I5DJM5</accession>
<dbReference type="EMBL" id="FOVE01000025">
    <property type="protein sequence ID" value="SFN99474.1"/>
    <property type="molecule type" value="Genomic_DNA"/>
</dbReference>
<protein>
    <submittedName>
        <fullName evidence="1">Uncharacterized protein</fullName>
    </submittedName>
</protein>
<sequence>MVIDLMSEPMLGHWDASPSISQCEYQFGQRLVYVQHPKGKSPAPYIAKAQETVEAAWSDIDNAVRFAEKLSRHLIPEFWKMHDESHKPGARLDVYSIHYDLDAPYPIYLVGKNNDFDFEYIAYTEEDLWKENPIATELPEPPGNFWVSIKRIGANRFENAT</sequence>
<dbReference type="OrthoDB" id="6884299at2"/>
<name>A0A1I5DJM5_9NEIS</name>